<dbReference type="Proteomes" id="UP001190926">
    <property type="component" value="Unassembled WGS sequence"/>
</dbReference>
<dbReference type="InterPro" id="IPR011992">
    <property type="entry name" value="EF-hand-dom_pair"/>
</dbReference>
<comment type="catalytic activity">
    <reaction evidence="10">
        <text>L-seryl-[protein] + ATP = O-phospho-L-seryl-[protein] + ADP + H(+)</text>
        <dbReference type="Rhea" id="RHEA:17989"/>
        <dbReference type="Rhea" id="RHEA-COMP:9863"/>
        <dbReference type="Rhea" id="RHEA-COMP:11604"/>
        <dbReference type="ChEBI" id="CHEBI:15378"/>
        <dbReference type="ChEBI" id="CHEBI:29999"/>
        <dbReference type="ChEBI" id="CHEBI:30616"/>
        <dbReference type="ChEBI" id="CHEBI:83421"/>
        <dbReference type="ChEBI" id="CHEBI:456216"/>
        <dbReference type="EC" id="2.7.11.1"/>
    </reaction>
</comment>
<dbReference type="InterPro" id="IPR011009">
    <property type="entry name" value="Kinase-like_dom_sf"/>
</dbReference>
<dbReference type="SMART" id="SM00220">
    <property type="entry name" value="S_TKc"/>
    <property type="match status" value="1"/>
</dbReference>
<dbReference type="CDD" id="cd05117">
    <property type="entry name" value="STKc_CAMK"/>
    <property type="match status" value="1"/>
</dbReference>
<evidence type="ECO:0000256" key="7">
    <source>
        <dbReference type="ARBA" id="ARBA00022777"/>
    </source>
</evidence>
<evidence type="ECO:0000256" key="8">
    <source>
        <dbReference type="ARBA" id="ARBA00022840"/>
    </source>
</evidence>
<evidence type="ECO:0000256" key="12">
    <source>
        <dbReference type="SAM" id="MobiDB-lite"/>
    </source>
</evidence>
<evidence type="ECO:0000256" key="3">
    <source>
        <dbReference type="ARBA" id="ARBA00022527"/>
    </source>
</evidence>
<evidence type="ECO:0000313" key="14">
    <source>
        <dbReference type="EMBL" id="KAH6832564.1"/>
    </source>
</evidence>
<evidence type="ECO:0000256" key="9">
    <source>
        <dbReference type="ARBA" id="ARBA00047899"/>
    </source>
</evidence>
<keyword evidence="4" id="KW-0808">Transferase</keyword>
<organism evidence="14 15">
    <name type="scientific">Perilla frutescens var. hirtella</name>
    <name type="common">Perilla citriodora</name>
    <name type="synonym">Perilla setoyensis</name>
    <dbReference type="NCBI Taxonomy" id="608512"/>
    <lineage>
        <taxon>Eukaryota</taxon>
        <taxon>Viridiplantae</taxon>
        <taxon>Streptophyta</taxon>
        <taxon>Embryophyta</taxon>
        <taxon>Tracheophyta</taxon>
        <taxon>Spermatophyta</taxon>
        <taxon>Magnoliopsida</taxon>
        <taxon>eudicotyledons</taxon>
        <taxon>Gunneridae</taxon>
        <taxon>Pentapetalae</taxon>
        <taxon>asterids</taxon>
        <taxon>lamiids</taxon>
        <taxon>Lamiales</taxon>
        <taxon>Lamiaceae</taxon>
        <taxon>Nepetoideae</taxon>
        <taxon>Elsholtzieae</taxon>
        <taxon>Perilla</taxon>
    </lineage>
</organism>
<dbReference type="GO" id="GO:0005524">
    <property type="term" value="F:ATP binding"/>
    <property type="evidence" value="ECO:0007669"/>
    <property type="project" value="UniProtKB-UniRule"/>
</dbReference>
<gene>
    <name evidence="14" type="ORF">C2S53_008863</name>
</gene>
<keyword evidence="3" id="KW-0723">Serine/threonine-protein kinase</keyword>
<dbReference type="PROSITE" id="PS50011">
    <property type="entry name" value="PROTEIN_KINASE_DOM"/>
    <property type="match status" value="1"/>
</dbReference>
<name>A0AAD4JFX8_PERFH</name>
<evidence type="ECO:0000256" key="4">
    <source>
        <dbReference type="ARBA" id="ARBA00022679"/>
    </source>
</evidence>
<keyword evidence="15" id="KW-1185">Reference proteome</keyword>
<dbReference type="InterPro" id="IPR050205">
    <property type="entry name" value="CDPK_Ser/Thr_kinases"/>
</dbReference>
<dbReference type="PROSITE" id="PS00108">
    <property type="entry name" value="PROTEIN_KINASE_ST"/>
    <property type="match status" value="1"/>
</dbReference>
<dbReference type="FunFam" id="1.10.238.10:FF:000085">
    <property type="entry name" value="CDPK-related kinase 1"/>
    <property type="match status" value="1"/>
</dbReference>
<feature type="compositionally biased region" description="Polar residues" evidence="12">
    <location>
        <begin position="25"/>
        <end position="37"/>
    </location>
</feature>
<dbReference type="EC" id="2.7.11.1" evidence="2"/>
<evidence type="ECO:0000259" key="13">
    <source>
        <dbReference type="PROSITE" id="PS50011"/>
    </source>
</evidence>
<proteinExistence type="inferred from homology"/>
<evidence type="ECO:0000313" key="15">
    <source>
        <dbReference type="Proteomes" id="UP001190926"/>
    </source>
</evidence>
<dbReference type="FunFam" id="1.10.510.10:FF:001294">
    <property type="entry name" value="CDPK-related kinase 3"/>
    <property type="match status" value="1"/>
</dbReference>
<dbReference type="FunFam" id="3.30.200.20:FF:000101">
    <property type="entry name" value="CDPK-related kinase 1"/>
    <property type="match status" value="1"/>
</dbReference>
<dbReference type="SUPFAM" id="SSF56112">
    <property type="entry name" value="Protein kinase-like (PK-like)"/>
    <property type="match status" value="1"/>
</dbReference>
<keyword evidence="6 11" id="KW-0547">Nucleotide-binding</keyword>
<feature type="region of interest" description="Disordered" evidence="12">
    <location>
        <begin position="1"/>
        <end position="44"/>
    </location>
</feature>
<evidence type="ECO:0000256" key="2">
    <source>
        <dbReference type="ARBA" id="ARBA00012513"/>
    </source>
</evidence>
<dbReference type="PROSITE" id="PS00107">
    <property type="entry name" value="PROTEIN_KINASE_ATP"/>
    <property type="match status" value="1"/>
</dbReference>
<dbReference type="GO" id="GO:0004674">
    <property type="term" value="F:protein serine/threonine kinase activity"/>
    <property type="evidence" value="ECO:0007669"/>
    <property type="project" value="UniProtKB-KW"/>
</dbReference>
<dbReference type="Gene3D" id="1.10.510.10">
    <property type="entry name" value="Transferase(Phosphotransferase) domain 1"/>
    <property type="match status" value="1"/>
</dbReference>
<dbReference type="Gene3D" id="1.10.238.10">
    <property type="entry name" value="EF-hand"/>
    <property type="match status" value="2"/>
</dbReference>
<dbReference type="Gene3D" id="3.30.200.20">
    <property type="entry name" value="Phosphorylase Kinase, domain 1"/>
    <property type="match status" value="1"/>
</dbReference>
<dbReference type="FunFam" id="1.10.510.10:FF:001864">
    <property type="entry name" value="Calcium-dependent protein kinase SK5"/>
    <property type="match status" value="1"/>
</dbReference>
<reference evidence="14 15" key="1">
    <citation type="journal article" date="2021" name="Nat. Commun.">
        <title>Incipient diploidization of the medicinal plant Perilla within 10,000 years.</title>
        <authorList>
            <person name="Zhang Y."/>
            <person name="Shen Q."/>
            <person name="Leng L."/>
            <person name="Zhang D."/>
            <person name="Chen S."/>
            <person name="Shi Y."/>
            <person name="Ning Z."/>
            <person name="Chen S."/>
        </authorList>
    </citation>
    <scope>NUCLEOTIDE SEQUENCE [LARGE SCALE GENOMIC DNA]</scope>
    <source>
        <strain evidence="15">cv. PC099</strain>
    </source>
</reference>
<dbReference type="Pfam" id="PF00069">
    <property type="entry name" value="Pkinase"/>
    <property type="match status" value="1"/>
</dbReference>
<comment type="similarity">
    <text evidence="1">Belongs to the protein kinase superfamily. CAMK Ser/Thr protein kinase family. CaMK subfamily.</text>
</comment>
<sequence length="579" mass="64359">MGLCHGKPTEPPQNLSENPVIPGENNDQNTNFSTGKTPNFPFYSPSPLPSAFKNSPANSSSVLSTPLRFLKRPFPPPSPAKHIKALLARRHGSVKPNEATIPEGSECEIVGLDKNFGFCKNFVSHYTLGGEVGRGHFGYTSAAVGKKGGLKGLDVAVKVIPKSKMTTAIAVEDVRREVKMLRALTGHKNLVQFYEAYEDEDNVYVVMELCKGGELLDRILSRGGKYAEEDAKIIMAQILNVVAYCHLQGVVHRDLKPENFLFTSKDENSCLKAIDFGLSDYVKPDERLNDIVGSAYYVAPEVLHRSYGTEADMWSIGVIAYILLCGSRPFWSRTESGIFRAVLKADPSFDEAPWPSMSRDAVDFVKRLLNKDYRKRLTAAQALSHPWLAGLQDVRIPLDMIAYKLVKAYICSSSLRKAALGALARTLTIPQLAYLREQFTLLGPNRSGLISLQNFKSAITKNSTDAMKESRVLEYVNVVCSLQYRKLDFDEFCAAAISVYQLEGTASWEQHARLAYDFFEKDGNRPIRIEELASELGLSPSVPVHIVLQDWIRHADGKLSFLGFVRLLHGISSRSFQKA</sequence>
<comment type="caution">
    <text evidence="14">The sequence shown here is derived from an EMBL/GenBank/DDBJ whole genome shotgun (WGS) entry which is preliminary data.</text>
</comment>
<evidence type="ECO:0000256" key="10">
    <source>
        <dbReference type="ARBA" id="ARBA00048679"/>
    </source>
</evidence>
<feature type="binding site" evidence="11">
    <location>
        <position position="158"/>
    </location>
    <ligand>
        <name>ATP</name>
        <dbReference type="ChEBI" id="CHEBI:30616"/>
    </ligand>
</feature>
<dbReference type="SUPFAM" id="SSF47473">
    <property type="entry name" value="EF-hand"/>
    <property type="match status" value="1"/>
</dbReference>
<evidence type="ECO:0000256" key="11">
    <source>
        <dbReference type="PROSITE-ProRule" id="PRU10141"/>
    </source>
</evidence>
<dbReference type="PANTHER" id="PTHR24349">
    <property type="entry name" value="SERINE/THREONINE-PROTEIN KINASE"/>
    <property type="match status" value="1"/>
</dbReference>
<evidence type="ECO:0000256" key="1">
    <source>
        <dbReference type="ARBA" id="ARBA00005354"/>
    </source>
</evidence>
<accession>A0AAD4JFX8</accession>
<dbReference type="InterPro" id="IPR017441">
    <property type="entry name" value="Protein_kinase_ATP_BS"/>
</dbReference>
<keyword evidence="5" id="KW-0677">Repeat</keyword>
<comment type="catalytic activity">
    <reaction evidence="9">
        <text>L-threonyl-[protein] + ATP = O-phospho-L-threonyl-[protein] + ADP + H(+)</text>
        <dbReference type="Rhea" id="RHEA:46608"/>
        <dbReference type="Rhea" id="RHEA-COMP:11060"/>
        <dbReference type="Rhea" id="RHEA-COMP:11605"/>
        <dbReference type="ChEBI" id="CHEBI:15378"/>
        <dbReference type="ChEBI" id="CHEBI:30013"/>
        <dbReference type="ChEBI" id="CHEBI:30616"/>
        <dbReference type="ChEBI" id="CHEBI:61977"/>
        <dbReference type="ChEBI" id="CHEBI:456216"/>
        <dbReference type="EC" id="2.7.11.1"/>
    </reaction>
</comment>
<keyword evidence="8 11" id="KW-0067">ATP-binding</keyword>
<evidence type="ECO:0000256" key="5">
    <source>
        <dbReference type="ARBA" id="ARBA00022737"/>
    </source>
</evidence>
<keyword evidence="7 14" id="KW-0418">Kinase</keyword>
<dbReference type="AlphaFoldDB" id="A0AAD4JFX8"/>
<dbReference type="InterPro" id="IPR000719">
    <property type="entry name" value="Prot_kinase_dom"/>
</dbReference>
<feature type="domain" description="Protein kinase" evidence="13">
    <location>
        <begin position="126"/>
        <end position="388"/>
    </location>
</feature>
<dbReference type="EMBL" id="SDAM02000068">
    <property type="protein sequence ID" value="KAH6832564.1"/>
    <property type="molecule type" value="Genomic_DNA"/>
</dbReference>
<evidence type="ECO:0000256" key="6">
    <source>
        <dbReference type="ARBA" id="ARBA00022741"/>
    </source>
</evidence>
<protein>
    <recommendedName>
        <fullName evidence="2">non-specific serine/threonine protein kinase</fullName>
        <ecNumber evidence="2">2.7.11.1</ecNumber>
    </recommendedName>
</protein>
<dbReference type="InterPro" id="IPR008271">
    <property type="entry name" value="Ser/Thr_kinase_AS"/>
</dbReference>